<evidence type="ECO:0000256" key="5">
    <source>
        <dbReference type="ARBA" id="ARBA00022840"/>
    </source>
</evidence>
<evidence type="ECO:0000256" key="3">
    <source>
        <dbReference type="ARBA" id="ARBA00022448"/>
    </source>
</evidence>
<dbReference type="PANTHER" id="PTHR42781">
    <property type="entry name" value="SPERMIDINE/PUTRESCINE IMPORT ATP-BINDING PROTEIN POTA"/>
    <property type="match status" value="1"/>
</dbReference>
<comment type="subcellular location">
    <subcellularLocation>
        <location evidence="1">Cell inner membrane</location>
        <topology evidence="1">Peripheral membrane protein</topology>
    </subcellularLocation>
</comment>
<accession>A0A1C7P8E9</accession>
<evidence type="ECO:0000313" key="7">
    <source>
        <dbReference type="EMBL" id="OBZ97450.1"/>
    </source>
</evidence>
<organism evidence="7 8">
    <name type="scientific">Pararhizobium polonicum</name>
    <dbReference type="NCBI Taxonomy" id="1612624"/>
    <lineage>
        <taxon>Bacteria</taxon>
        <taxon>Pseudomonadati</taxon>
        <taxon>Pseudomonadota</taxon>
        <taxon>Alphaproteobacteria</taxon>
        <taxon>Hyphomicrobiales</taxon>
        <taxon>Rhizobiaceae</taxon>
        <taxon>Rhizobium/Agrobacterium group</taxon>
        <taxon>Pararhizobium</taxon>
    </lineage>
</organism>
<dbReference type="GO" id="GO:0043190">
    <property type="term" value="C:ATP-binding cassette (ABC) transporter complex"/>
    <property type="evidence" value="ECO:0007669"/>
    <property type="project" value="InterPro"/>
</dbReference>
<dbReference type="Proteomes" id="UP000093111">
    <property type="component" value="Plasmid pF5.1b"/>
</dbReference>
<dbReference type="OrthoDB" id="9802264at2"/>
<dbReference type="EMBL" id="LGLV01000002">
    <property type="protein sequence ID" value="OBZ97450.1"/>
    <property type="molecule type" value="Genomic_DNA"/>
</dbReference>
<dbReference type="InterPro" id="IPR013611">
    <property type="entry name" value="Transp-assoc_OB_typ2"/>
</dbReference>
<geneLocation type="plasmid" evidence="8">
    <name>pf5.1b</name>
</geneLocation>
<dbReference type="InterPro" id="IPR017871">
    <property type="entry name" value="ABC_transporter-like_CS"/>
</dbReference>
<evidence type="ECO:0000256" key="2">
    <source>
        <dbReference type="ARBA" id="ARBA00005417"/>
    </source>
</evidence>
<keyword evidence="3" id="KW-0813">Transport</keyword>
<dbReference type="PROSITE" id="PS00211">
    <property type="entry name" value="ABC_TRANSPORTER_1"/>
    <property type="match status" value="1"/>
</dbReference>
<comment type="similarity">
    <text evidence="2">Belongs to the ABC transporter superfamily.</text>
</comment>
<dbReference type="InterPro" id="IPR027417">
    <property type="entry name" value="P-loop_NTPase"/>
</dbReference>
<keyword evidence="4" id="KW-0547">Nucleotide-binding</keyword>
<dbReference type="InterPro" id="IPR008995">
    <property type="entry name" value="Mo/tungstate-bd_C_term_dom"/>
</dbReference>
<feature type="domain" description="ABC transporter" evidence="6">
    <location>
        <begin position="3"/>
        <end position="233"/>
    </location>
</feature>
<protein>
    <submittedName>
        <fullName evidence="7">Spermidine/putrescine ABC transporter ATP-binding protein</fullName>
    </submittedName>
</protein>
<keyword evidence="7" id="KW-0614">Plasmid</keyword>
<evidence type="ECO:0000256" key="4">
    <source>
        <dbReference type="ARBA" id="ARBA00022741"/>
    </source>
</evidence>
<keyword evidence="8" id="KW-1185">Reference proteome</keyword>
<dbReference type="GO" id="GO:0016887">
    <property type="term" value="F:ATP hydrolysis activity"/>
    <property type="evidence" value="ECO:0007669"/>
    <property type="project" value="InterPro"/>
</dbReference>
<dbReference type="InterPro" id="IPR050093">
    <property type="entry name" value="ABC_SmlMolc_Importer"/>
</dbReference>
<proteinExistence type="inferred from homology"/>
<name>A0A1C7P8E9_9HYPH</name>
<dbReference type="FunFam" id="3.40.50.300:FF:000042">
    <property type="entry name" value="Maltose/maltodextrin ABC transporter, ATP-binding protein"/>
    <property type="match status" value="1"/>
</dbReference>
<dbReference type="RefSeq" id="WP_068951018.1">
    <property type="nucleotide sequence ID" value="NZ_CM004503.1"/>
</dbReference>
<dbReference type="Pfam" id="PF08402">
    <property type="entry name" value="TOBE_2"/>
    <property type="match status" value="1"/>
</dbReference>
<evidence type="ECO:0000256" key="1">
    <source>
        <dbReference type="ARBA" id="ARBA00004417"/>
    </source>
</evidence>
<dbReference type="AlphaFoldDB" id="A0A1C7P8E9"/>
<dbReference type="PANTHER" id="PTHR42781:SF4">
    <property type="entry name" value="SPERMIDINE_PUTRESCINE IMPORT ATP-BINDING PROTEIN POTA"/>
    <property type="match status" value="1"/>
</dbReference>
<dbReference type="SUPFAM" id="SSF50331">
    <property type="entry name" value="MOP-like"/>
    <property type="match status" value="1"/>
</dbReference>
<sequence>MKLKIENLAKRYGNFDALRPTSLDVPEGEFLTLLGPSGSGKTTLLTMIAGLSLPDSGDIYIDGKRATKEPAFNRDIGMVFQNYALFPHLSIAENVAFPLRMRRIPEGEIRQRVTTMLEMISLPHVADRVPRELSGGQQQRVALARAMVYRPSIVLMDEPLGALDKNLREQMQIEIKHLHKRLGTTIIYVTHDQEEAMAMSDRICLMNGGGVEQLSEPQEIYNRPATVFAAQFIGQSNVMSANEVLDHSCSPVTVGHGTRIMVRPEHVRIVSEPRALDHHSTVTFIERINTGPTTRYFFRSNSNQIVSALVLNSDLPHELVDGQTCTLSWPSDRSVEVREINP</sequence>
<dbReference type="InterPro" id="IPR003439">
    <property type="entry name" value="ABC_transporter-like_ATP-bd"/>
</dbReference>
<evidence type="ECO:0000259" key="6">
    <source>
        <dbReference type="PROSITE" id="PS50893"/>
    </source>
</evidence>
<dbReference type="SUPFAM" id="SSF52540">
    <property type="entry name" value="P-loop containing nucleoside triphosphate hydrolases"/>
    <property type="match status" value="1"/>
</dbReference>
<dbReference type="GO" id="GO:0140359">
    <property type="term" value="F:ABC-type transporter activity"/>
    <property type="evidence" value="ECO:0007669"/>
    <property type="project" value="UniProtKB-ARBA"/>
</dbReference>
<gene>
    <name evidence="7" type="ORF">ADU59_01425</name>
</gene>
<dbReference type="PROSITE" id="PS50893">
    <property type="entry name" value="ABC_TRANSPORTER_2"/>
    <property type="match status" value="1"/>
</dbReference>
<comment type="caution">
    <text evidence="7">The sequence shown here is derived from an EMBL/GenBank/DDBJ whole genome shotgun (WGS) entry which is preliminary data.</text>
</comment>
<dbReference type="InterPro" id="IPR003593">
    <property type="entry name" value="AAA+_ATPase"/>
</dbReference>
<dbReference type="SMART" id="SM00382">
    <property type="entry name" value="AAA"/>
    <property type="match status" value="1"/>
</dbReference>
<evidence type="ECO:0000313" key="8">
    <source>
        <dbReference type="Proteomes" id="UP000093111"/>
    </source>
</evidence>
<keyword evidence="5 7" id="KW-0067">ATP-binding</keyword>
<dbReference type="Pfam" id="PF00005">
    <property type="entry name" value="ABC_tran"/>
    <property type="match status" value="1"/>
</dbReference>
<reference evidence="7 8" key="1">
    <citation type="journal article" date="2016" name="Syst. Appl. Microbiol.">
        <title>Pararhizobium polonicum sp. nov. isolated from tumors on stone fruit rootstocks.</title>
        <authorList>
            <person name="Pulawska J."/>
            <person name="Kuzmanovic N."/>
            <person name="Willems A."/>
            <person name="Pothier J.F."/>
        </authorList>
    </citation>
    <scope>NUCLEOTIDE SEQUENCE [LARGE SCALE GENOMIC DNA]</scope>
    <source>
        <strain evidence="7 8">F5.1</strain>
        <plasmid evidence="7">pF5.1b</plasmid>
    </source>
</reference>
<dbReference type="GO" id="GO:0005524">
    <property type="term" value="F:ATP binding"/>
    <property type="evidence" value="ECO:0007669"/>
    <property type="project" value="UniProtKB-KW"/>
</dbReference>
<dbReference type="Gene3D" id="3.40.50.300">
    <property type="entry name" value="P-loop containing nucleotide triphosphate hydrolases"/>
    <property type="match status" value="1"/>
</dbReference>
<dbReference type="PATRIC" id="fig|1612624.7.peg.299"/>